<dbReference type="OrthoDB" id="2963168at2759"/>
<evidence type="ECO:0008006" key="5">
    <source>
        <dbReference type="Google" id="ProtNLM"/>
    </source>
</evidence>
<dbReference type="Pfam" id="PF00012">
    <property type="entry name" value="HSP70"/>
    <property type="match status" value="1"/>
</dbReference>
<protein>
    <recommendedName>
        <fullName evidence="5">Actin-like ATPase domain-containing protein</fullName>
    </recommendedName>
</protein>
<accession>A0A9N9U1D5</accession>
<sequence>MPPKRKADPGRVAGRNPSIKCSTYIVIGIDFGTTYSGVAWARDANPDGLNMVSSFDGPIWTKAHDKTQVPTAICYNSWGRPSAWGYAVPPTEKALKWFKLLLLDSEHLPDHFRHAPNLIEAQAQMKELNKSPVDVIADYLRLLWAHSLEQITRAVSATVMNRVKLKVVVTMPAIWPLYARLRMKEAVKMAGILDPRPVGETLLSLMSEPEAAALAALADVDGQITINEQSNFVVCDAGGGTVDLITYRMMQNNPMIVEECVKGDGNLCGAAVLDERFEQIFRGYLPENAYDQLNVNILARMLHIDWEDGMKTSFTGLEDRAYTIPIPAGCGIAGMPNTVDITPDNVREVFEPVAASCAELLSKQMQEVKKAHKRQPETIILVGGLGSSRFLRRYLDNAFEATTVIQARGDKPMGDSLRNRLTTFALNNRWTAAARGAVIQGLSTTGAPSVISIKSRIARASYGTTVNIIPWDAAMHDSRDRLWCPIQQDFLAVNQTQWFLRIGEQISDEPCKASFWQDFTEPGTEIKTELVYSDAEVPPSRCDDSVKQLCEIKWENIPGFNTLPAWTNTEGHELRQLVYELQMASDGVSLDFSIVHKGKRVASKNVSVDFEKVSRPVE</sequence>
<comment type="caution">
    <text evidence="3">The sequence shown here is derived from an EMBL/GenBank/DDBJ whole genome shotgun (WGS) entry which is preliminary data.</text>
</comment>
<evidence type="ECO:0000313" key="4">
    <source>
        <dbReference type="Proteomes" id="UP000754883"/>
    </source>
</evidence>
<dbReference type="Proteomes" id="UP000754883">
    <property type="component" value="Unassembled WGS sequence"/>
</dbReference>
<dbReference type="AlphaFoldDB" id="A0A9N9U1D5"/>
<evidence type="ECO:0000256" key="1">
    <source>
        <dbReference type="ARBA" id="ARBA00022741"/>
    </source>
</evidence>
<dbReference type="PANTHER" id="PTHR14187">
    <property type="entry name" value="ALPHA KINASE/ELONGATION FACTOR 2 KINASE"/>
    <property type="match status" value="1"/>
</dbReference>
<keyword evidence="2" id="KW-0067">ATP-binding</keyword>
<dbReference type="SUPFAM" id="SSF53067">
    <property type="entry name" value="Actin-like ATPase domain"/>
    <property type="match status" value="2"/>
</dbReference>
<organism evidence="3 4">
    <name type="scientific">Clonostachys byssicola</name>
    <dbReference type="NCBI Taxonomy" id="160290"/>
    <lineage>
        <taxon>Eukaryota</taxon>
        <taxon>Fungi</taxon>
        <taxon>Dikarya</taxon>
        <taxon>Ascomycota</taxon>
        <taxon>Pezizomycotina</taxon>
        <taxon>Sordariomycetes</taxon>
        <taxon>Hypocreomycetidae</taxon>
        <taxon>Hypocreales</taxon>
        <taxon>Bionectriaceae</taxon>
        <taxon>Clonostachys</taxon>
    </lineage>
</organism>
<evidence type="ECO:0000313" key="3">
    <source>
        <dbReference type="EMBL" id="CAG9971656.1"/>
    </source>
</evidence>
<dbReference type="PANTHER" id="PTHR14187:SF5">
    <property type="entry name" value="HEAT SHOCK 70 KDA PROTEIN 12A"/>
    <property type="match status" value="1"/>
</dbReference>
<keyword evidence="1" id="KW-0547">Nucleotide-binding</keyword>
<proteinExistence type="predicted"/>
<reference evidence="3" key="1">
    <citation type="submission" date="2021-10" db="EMBL/GenBank/DDBJ databases">
        <authorList>
            <person name="Piombo E."/>
        </authorList>
    </citation>
    <scope>NUCLEOTIDE SEQUENCE</scope>
</reference>
<dbReference type="InterPro" id="IPR013126">
    <property type="entry name" value="Hsp_70_fam"/>
</dbReference>
<dbReference type="InterPro" id="IPR043129">
    <property type="entry name" value="ATPase_NBD"/>
</dbReference>
<dbReference type="Gene3D" id="3.30.420.40">
    <property type="match status" value="1"/>
</dbReference>
<keyword evidence="4" id="KW-1185">Reference proteome</keyword>
<name>A0A9N9U1D5_9HYPO</name>
<gene>
    <name evidence="3" type="ORF">CBYS24578_00000588</name>
</gene>
<evidence type="ECO:0000256" key="2">
    <source>
        <dbReference type="ARBA" id="ARBA00022840"/>
    </source>
</evidence>
<dbReference type="GO" id="GO:0005524">
    <property type="term" value="F:ATP binding"/>
    <property type="evidence" value="ECO:0007669"/>
    <property type="project" value="UniProtKB-KW"/>
</dbReference>
<dbReference type="EMBL" id="CABFNO020001240">
    <property type="protein sequence ID" value="CAG9971656.1"/>
    <property type="molecule type" value="Genomic_DNA"/>
</dbReference>
<dbReference type="GO" id="GO:0140662">
    <property type="term" value="F:ATP-dependent protein folding chaperone"/>
    <property type="evidence" value="ECO:0007669"/>
    <property type="project" value="InterPro"/>
</dbReference>
<dbReference type="CDD" id="cd10170">
    <property type="entry name" value="ASKHA_NBD_HSP70"/>
    <property type="match status" value="1"/>
</dbReference>